<dbReference type="InterPro" id="IPR041249">
    <property type="entry name" value="HEPN_DZIP3"/>
</dbReference>
<keyword evidence="3" id="KW-1185">Reference proteome</keyword>
<dbReference type="PROSITE" id="PS00675">
    <property type="entry name" value="SIGMA54_INTERACT_1"/>
    <property type="match status" value="1"/>
</dbReference>
<evidence type="ECO:0000259" key="1">
    <source>
        <dbReference type="PROSITE" id="PS50837"/>
    </source>
</evidence>
<gene>
    <name evidence="2" type="ORF">C7M84_012326</name>
</gene>
<dbReference type="SUPFAM" id="SSF52540">
    <property type="entry name" value="P-loop containing nucleoside triphosphate hydrolases"/>
    <property type="match status" value="1"/>
</dbReference>
<reference evidence="2 3" key="2">
    <citation type="submission" date="2019-01" db="EMBL/GenBank/DDBJ databases">
        <title>The decoding of complex shrimp genome reveals the adaptation for benthos swimmer, frequently molting mechanism and breeding impact on genome.</title>
        <authorList>
            <person name="Sun Y."/>
            <person name="Gao Y."/>
            <person name="Yu Y."/>
        </authorList>
    </citation>
    <scope>NUCLEOTIDE SEQUENCE [LARGE SCALE GENOMIC DNA]</scope>
    <source>
        <tissue evidence="2">Muscle</tissue>
    </source>
</reference>
<dbReference type="PANTHER" id="PTHR46844">
    <property type="entry name" value="SLR5058 PROTEIN"/>
    <property type="match status" value="1"/>
</dbReference>
<sequence length="916" mass="101779">MGNVSGHPFPGSSFACMEEMEKKEKARKEEAFAMVSSSERRAAMQSLLGQALKTTARDALLLLYNARFPKANPGKKPYDVLMKSAKAKEILQKNPAMAKAIMEDKKEKLDISALCLLLRYCCGLRKNASAWSSLSLLEGNISELRKLRNEDGHWTEEGSSDSSVKESWDRLEAAVTKVLQLGGLESEVPRFKKELQDKRAVNPFQRAYDRDEVRVSMQEELREVFRSGGKTTQMPLVWAGKNFSFHHKATTTYTSSRFSVNRDGTLVPVESDGVVGARGPWQTLVVQGESGTGKTSLLRYLADLWSTSPCPLSSLAAFEFLLFLDCNAVTTRTFKVFDILKEIFPKASAKWRPSSLLKVLTQAGSSVMIMIDAFDERLEAFQDAFQNLQKACPEAFFLITTRPHCVPAIVKLCERQVLRVTAHGFSRASARNYVDKLLVLQGKAGDPDEMLQLLSSHKELLAIPQLLCWCTWFWAEEGGAQFSTLGKTFLKVTEFILKKMCHINGKRVLSGEVPKEGQKWLSLVARVAFDHTRSGRSSLPECSPEVKQLYREASKLRLRPREAVSSLMQCDESRMTGVGEYISFHFLHTSHANFLVAYHICEALKGDKKATITKLLKGFKDDKQAILSFVVSLLYVNDKGKIDPKREQEISAVAKDFVHFYDINYYLTLIEESGHSQSLAEALACNMPMDTSFGDALPKPLLLGTSGMRSSIVPAAPSGHLWVRRRELKHDQALSMLLCAAKPARLWLQLSSPDACVPDASPGESVAAMRLISKAYKGKPLCDLRVSGLVSSTPVSWPKNLWWLTLERGRVKGSLGLREGLLKLTYSECSGIEKVNVPNSVKSLALQRMDVEDLCVGKGVECLTLESCNIKKVWSVPAGLKKVNLIDCSASEGAILSLARQHRITANIGTSFGHEE</sequence>
<dbReference type="AlphaFoldDB" id="A0A3R7PF38"/>
<dbReference type="InterPro" id="IPR025662">
    <property type="entry name" value="Sigma_54_int_dom_ATP-bd_1"/>
</dbReference>
<evidence type="ECO:0000313" key="2">
    <source>
        <dbReference type="EMBL" id="ROT69433.1"/>
    </source>
</evidence>
<protein>
    <recommendedName>
        <fullName evidence="1">NACHT domain-containing protein</fullName>
    </recommendedName>
</protein>
<proteinExistence type="predicted"/>
<dbReference type="Pfam" id="PF05729">
    <property type="entry name" value="NACHT"/>
    <property type="match status" value="1"/>
</dbReference>
<organism evidence="2 3">
    <name type="scientific">Penaeus vannamei</name>
    <name type="common">Whiteleg shrimp</name>
    <name type="synonym">Litopenaeus vannamei</name>
    <dbReference type="NCBI Taxonomy" id="6689"/>
    <lineage>
        <taxon>Eukaryota</taxon>
        <taxon>Metazoa</taxon>
        <taxon>Ecdysozoa</taxon>
        <taxon>Arthropoda</taxon>
        <taxon>Crustacea</taxon>
        <taxon>Multicrustacea</taxon>
        <taxon>Malacostraca</taxon>
        <taxon>Eumalacostraca</taxon>
        <taxon>Eucarida</taxon>
        <taxon>Decapoda</taxon>
        <taxon>Dendrobranchiata</taxon>
        <taxon>Penaeoidea</taxon>
        <taxon>Penaeidae</taxon>
        <taxon>Penaeus</taxon>
    </lineage>
</organism>
<reference evidence="2 3" key="1">
    <citation type="submission" date="2018-04" db="EMBL/GenBank/DDBJ databases">
        <authorList>
            <person name="Zhang X."/>
            <person name="Yuan J."/>
            <person name="Li F."/>
            <person name="Xiang J."/>
        </authorList>
    </citation>
    <scope>NUCLEOTIDE SEQUENCE [LARGE SCALE GENOMIC DNA]</scope>
    <source>
        <tissue evidence="2">Muscle</tissue>
    </source>
</reference>
<dbReference type="Proteomes" id="UP000283509">
    <property type="component" value="Unassembled WGS sequence"/>
</dbReference>
<dbReference type="InterPro" id="IPR027417">
    <property type="entry name" value="P-loop_NTPase"/>
</dbReference>
<feature type="domain" description="NACHT" evidence="1">
    <location>
        <begin position="282"/>
        <end position="403"/>
    </location>
</feature>
<dbReference type="EMBL" id="QCYY01002563">
    <property type="protein sequence ID" value="ROT69433.1"/>
    <property type="molecule type" value="Genomic_DNA"/>
</dbReference>
<dbReference type="PROSITE" id="PS50837">
    <property type="entry name" value="NACHT"/>
    <property type="match status" value="1"/>
</dbReference>
<dbReference type="OrthoDB" id="6347712at2759"/>
<dbReference type="InterPro" id="IPR007111">
    <property type="entry name" value="NACHT_NTPase"/>
</dbReference>
<comment type="caution">
    <text evidence="2">The sequence shown here is derived from an EMBL/GenBank/DDBJ whole genome shotgun (WGS) entry which is preliminary data.</text>
</comment>
<dbReference type="Gene3D" id="3.40.50.300">
    <property type="entry name" value="P-loop containing nucleotide triphosphate hydrolases"/>
    <property type="match status" value="1"/>
</dbReference>
<dbReference type="Pfam" id="PF18738">
    <property type="entry name" value="HEPN_DZIP3"/>
    <property type="match status" value="1"/>
</dbReference>
<accession>A0A3R7PF38</accession>
<name>A0A3R7PF38_PENVA</name>
<evidence type="ECO:0000313" key="3">
    <source>
        <dbReference type="Proteomes" id="UP000283509"/>
    </source>
</evidence>
<dbReference type="PANTHER" id="PTHR46844:SF1">
    <property type="entry name" value="SLR5058 PROTEIN"/>
    <property type="match status" value="1"/>
</dbReference>